<gene>
    <name evidence="3" type="ORF">SAMN04488056_111127</name>
</gene>
<dbReference type="AlphaFoldDB" id="A0A1I5JFE3"/>
<organism evidence="3 4">
    <name type="scientific">Cohaesibacter marisflavi</name>
    <dbReference type="NCBI Taxonomy" id="655353"/>
    <lineage>
        <taxon>Bacteria</taxon>
        <taxon>Pseudomonadati</taxon>
        <taxon>Pseudomonadota</taxon>
        <taxon>Alphaproteobacteria</taxon>
        <taxon>Hyphomicrobiales</taxon>
        <taxon>Cohaesibacteraceae</taxon>
    </lineage>
</organism>
<feature type="region of interest" description="Disordered" evidence="1">
    <location>
        <begin position="21"/>
        <end position="53"/>
    </location>
</feature>
<dbReference type="EMBL" id="FOVR01000011">
    <property type="protein sequence ID" value="SFO71492.1"/>
    <property type="molecule type" value="Genomic_DNA"/>
</dbReference>
<evidence type="ECO:0000313" key="4">
    <source>
        <dbReference type="Proteomes" id="UP000199236"/>
    </source>
</evidence>
<evidence type="ECO:0000256" key="2">
    <source>
        <dbReference type="SAM" id="Phobius"/>
    </source>
</evidence>
<protein>
    <submittedName>
        <fullName evidence="3">Uncharacterized protein</fullName>
    </submittedName>
</protein>
<feature type="transmembrane region" description="Helical" evidence="2">
    <location>
        <begin position="94"/>
        <end position="111"/>
    </location>
</feature>
<evidence type="ECO:0000256" key="1">
    <source>
        <dbReference type="SAM" id="MobiDB-lite"/>
    </source>
</evidence>
<sequence length="116" mass="13251">MERAPIPPLHTAYYLENQAKSRLKKRMTEREPKSRQQRQDEKARQAERALERVDAEGEALGTSAFARTANRAKDHLGANDADPNDPIEIWGTRIGRIGGVIFAIFLVLWLVNHFTR</sequence>
<accession>A0A1I5JFE3</accession>
<name>A0A1I5JFE3_9HYPH</name>
<keyword evidence="2" id="KW-1133">Transmembrane helix</keyword>
<dbReference type="Proteomes" id="UP000199236">
    <property type="component" value="Unassembled WGS sequence"/>
</dbReference>
<keyword evidence="2" id="KW-0472">Membrane</keyword>
<reference evidence="3 4" key="1">
    <citation type="submission" date="2016-10" db="EMBL/GenBank/DDBJ databases">
        <authorList>
            <person name="de Groot N.N."/>
        </authorList>
    </citation>
    <scope>NUCLEOTIDE SEQUENCE [LARGE SCALE GENOMIC DNA]</scope>
    <source>
        <strain evidence="3 4">CGMCC 1.9157</strain>
    </source>
</reference>
<keyword evidence="4" id="KW-1185">Reference proteome</keyword>
<evidence type="ECO:0000313" key="3">
    <source>
        <dbReference type="EMBL" id="SFO71492.1"/>
    </source>
</evidence>
<keyword evidence="2" id="KW-0812">Transmembrane</keyword>
<proteinExistence type="predicted"/>
<feature type="compositionally biased region" description="Basic and acidic residues" evidence="1">
    <location>
        <begin position="26"/>
        <end position="53"/>
    </location>
</feature>